<dbReference type="OMA" id="LASIVCH"/>
<dbReference type="PROSITE" id="PS00135">
    <property type="entry name" value="TRYPSIN_SER"/>
    <property type="match status" value="1"/>
</dbReference>
<dbReference type="GeneTree" id="ENSGT00940000163160"/>
<keyword evidence="2" id="KW-0732">Signal</keyword>
<evidence type="ECO:0000313" key="9">
    <source>
        <dbReference type="Ensembl" id="ENSTRUP00000012910.3"/>
    </source>
</evidence>
<dbReference type="Gene3D" id="2.40.10.10">
    <property type="entry name" value="Trypsin-like serine proteases"/>
    <property type="match status" value="1"/>
</dbReference>
<evidence type="ECO:0000256" key="7">
    <source>
        <dbReference type="SAM" id="MobiDB-lite"/>
    </source>
</evidence>
<evidence type="ECO:0000256" key="6">
    <source>
        <dbReference type="RuleBase" id="RU363034"/>
    </source>
</evidence>
<dbReference type="InterPro" id="IPR001314">
    <property type="entry name" value="Peptidase_S1A"/>
</dbReference>
<keyword evidence="10" id="KW-1185">Reference proteome</keyword>
<reference evidence="9" key="2">
    <citation type="submission" date="2025-08" db="UniProtKB">
        <authorList>
            <consortium name="Ensembl"/>
        </authorList>
    </citation>
    <scope>IDENTIFICATION</scope>
</reference>
<proteinExistence type="predicted"/>
<dbReference type="InterPro" id="IPR033116">
    <property type="entry name" value="TRYPSIN_SER"/>
</dbReference>
<evidence type="ECO:0000256" key="3">
    <source>
        <dbReference type="ARBA" id="ARBA00022801"/>
    </source>
</evidence>
<reference evidence="9" key="3">
    <citation type="submission" date="2025-09" db="UniProtKB">
        <authorList>
            <consortium name="Ensembl"/>
        </authorList>
    </citation>
    <scope>IDENTIFICATION</scope>
</reference>
<dbReference type="GO" id="GO:0004252">
    <property type="term" value="F:serine-type endopeptidase activity"/>
    <property type="evidence" value="ECO:0007669"/>
    <property type="project" value="InterPro"/>
</dbReference>
<accession>H2SKH7</accession>
<dbReference type="PROSITE" id="PS50240">
    <property type="entry name" value="TRYPSIN_DOM"/>
    <property type="match status" value="1"/>
</dbReference>
<dbReference type="InParanoid" id="H2SKH7"/>
<protein>
    <submittedName>
        <fullName evidence="9">Serine protease 27-like</fullName>
    </submittedName>
</protein>
<dbReference type="InterPro" id="IPR009003">
    <property type="entry name" value="Peptidase_S1_PA"/>
</dbReference>
<keyword evidence="5" id="KW-1015">Disulfide bond</keyword>
<evidence type="ECO:0000313" key="10">
    <source>
        <dbReference type="Proteomes" id="UP000005226"/>
    </source>
</evidence>
<dbReference type="SUPFAM" id="SSF50494">
    <property type="entry name" value="Trypsin-like serine proteases"/>
    <property type="match status" value="1"/>
</dbReference>
<dbReference type="InterPro" id="IPR018114">
    <property type="entry name" value="TRYPSIN_HIS"/>
</dbReference>
<feature type="compositionally biased region" description="Low complexity" evidence="7">
    <location>
        <begin position="331"/>
        <end position="345"/>
    </location>
</feature>
<gene>
    <name evidence="9" type="primary">LOC101072997</name>
</gene>
<keyword evidence="4 6" id="KW-0720">Serine protease</keyword>
<evidence type="ECO:0000256" key="1">
    <source>
        <dbReference type="ARBA" id="ARBA00022670"/>
    </source>
</evidence>
<evidence type="ECO:0000256" key="4">
    <source>
        <dbReference type="ARBA" id="ARBA00022825"/>
    </source>
</evidence>
<dbReference type="PROSITE" id="PS00134">
    <property type="entry name" value="TRYPSIN_HIS"/>
    <property type="match status" value="1"/>
</dbReference>
<organism evidence="9 10">
    <name type="scientific">Takifugu rubripes</name>
    <name type="common">Japanese pufferfish</name>
    <name type="synonym">Fugu rubripes</name>
    <dbReference type="NCBI Taxonomy" id="31033"/>
    <lineage>
        <taxon>Eukaryota</taxon>
        <taxon>Metazoa</taxon>
        <taxon>Chordata</taxon>
        <taxon>Craniata</taxon>
        <taxon>Vertebrata</taxon>
        <taxon>Euteleostomi</taxon>
        <taxon>Actinopterygii</taxon>
        <taxon>Neopterygii</taxon>
        <taxon>Teleostei</taxon>
        <taxon>Neoteleostei</taxon>
        <taxon>Acanthomorphata</taxon>
        <taxon>Eupercaria</taxon>
        <taxon>Tetraodontiformes</taxon>
        <taxon>Tetradontoidea</taxon>
        <taxon>Tetraodontidae</taxon>
        <taxon>Takifugu</taxon>
    </lineage>
</organism>
<dbReference type="SMART" id="SM00020">
    <property type="entry name" value="Tryp_SPc"/>
    <property type="match status" value="1"/>
</dbReference>
<dbReference type="AlphaFoldDB" id="H2SKH7"/>
<dbReference type="STRING" id="31033.ENSTRUP00000012910"/>
<dbReference type="FunFam" id="2.40.10.10:FF:000024">
    <property type="entry name" value="Serine protease 53"/>
    <property type="match status" value="1"/>
</dbReference>
<dbReference type="Pfam" id="PF00089">
    <property type="entry name" value="Trypsin"/>
    <property type="match status" value="1"/>
</dbReference>
<dbReference type="MEROPS" id="S01.047"/>
<dbReference type="InterPro" id="IPR043504">
    <property type="entry name" value="Peptidase_S1_PA_chymotrypsin"/>
</dbReference>
<keyword evidence="1 6" id="KW-0645">Protease</keyword>
<evidence type="ECO:0000256" key="5">
    <source>
        <dbReference type="ARBA" id="ARBA00023157"/>
    </source>
</evidence>
<keyword evidence="3 6" id="KW-0378">Hydrolase</keyword>
<dbReference type="CDD" id="cd00190">
    <property type="entry name" value="Tryp_SPc"/>
    <property type="match status" value="1"/>
</dbReference>
<dbReference type="PRINTS" id="PR00722">
    <property type="entry name" value="CHYMOTRYPSIN"/>
</dbReference>
<dbReference type="Ensembl" id="ENSTRUT00000012971.3">
    <property type="protein sequence ID" value="ENSTRUP00000012910.3"/>
    <property type="gene ID" value="ENSTRUG00000024753.2"/>
</dbReference>
<dbReference type="GO" id="GO:0006508">
    <property type="term" value="P:proteolysis"/>
    <property type="evidence" value="ECO:0007669"/>
    <property type="project" value="UniProtKB-KW"/>
</dbReference>
<name>H2SKH7_TAKRU</name>
<evidence type="ECO:0000259" key="8">
    <source>
        <dbReference type="PROSITE" id="PS50240"/>
    </source>
</evidence>
<sequence length="391" mass="41711">MPKVLRNYCQSGRSQVQEIQYLKWRRAKEAHLKMAACQVLHHVAVLILLMLGGCRSQLPECGVAVTNNRIVGGSDASPGSWPWQVSLNEFGVSHCGGSLITKDWVLTAAHCIDDYRGITVYLGRHSQSGSNPKEESRTIKQAVCHPRYDFLTIDNDICLLQLSAPVNFTDNIYPVCLAAADSTFHNGTSSWVTGWGANSNGELEDILQEVKVRVVGNNECKCSHAVLTENMICAGVREGGKDACQGDSGGPLVVKHINGSIWIQSGIVSFGDGCGQPGIPGVYTRVSKYQNWISNITGSTRPGSVTFSSSGVDSDSGFACPTPSSPPSTTPPTTMAPTPADTTTAVSNTPDFTCKDKSIFGSSENVAHFLFAANVASLGSLVLLLHGVGDY</sequence>
<evidence type="ECO:0000256" key="2">
    <source>
        <dbReference type="ARBA" id="ARBA00022729"/>
    </source>
</evidence>
<dbReference type="PANTHER" id="PTHR24252">
    <property type="entry name" value="ACROSIN-RELATED"/>
    <property type="match status" value="1"/>
</dbReference>
<dbReference type="InterPro" id="IPR001254">
    <property type="entry name" value="Trypsin_dom"/>
</dbReference>
<feature type="domain" description="Peptidase S1" evidence="8">
    <location>
        <begin position="70"/>
        <end position="298"/>
    </location>
</feature>
<dbReference type="Proteomes" id="UP000005226">
    <property type="component" value="Chromosome 8"/>
</dbReference>
<dbReference type="PANTHER" id="PTHR24252:SF7">
    <property type="entry name" value="HYALIN"/>
    <property type="match status" value="1"/>
</dbReference>
<feature type="region of interest" description="Disordered" evidence="7">
    <location>
        <begin position="316"/>
        <end position="348"/>
    </location>
</feature>
<reference evidence="9 10" key="1">
    <citation type="journal article" date="2011" name="Genome Biol. Evol.">
        <title>Integration of the genetic map and genome assembly of fugu facilitates insights into distinct features of genome evolution in teleosts and mammals.</title>
        <authorList>
            <person name="Kai W."/>
            <person name="Kikuchi K."/>
            <person name="Tohari S."/>
            <person name="Chew A.K."/>
            <person name="Tay A."/>
            <person name="Fujiwara A."/>
            <person name="Hosoya S."/>
            <person name="Suetake H."/>
            <person name="Naruse K."/>
            <person name="Brenner S."/>
            <person name="Suzuki Y."/>
            <person name="Venkatesh B."/>
        </authorList>
    </citation>
    <scope>NUCLEOTIDE SEQUENCE [LARGE SCALE GENOMIC DNA]</scope>
</reference>